<dbReference type="AlphaFoldDB" id="A0A8S1NS02"/>
<proteinExistence type="predicted"/>
<gene>
    <name evidence="1" type="ORF">PPRIM_AZ9-3.1.T0900089</name>
    <name evidence="2" type="ORF">PPRIM_AZ9-3.1.T0900091</name>
</gene>
<evidence type="ECO:0000313" key="2">
    <source>
        <dbReference type="EMBL" id="CAD8092293.1"/>
    </source>
</evidence>
<sequence length="150" mass="17911">MSEIFEHSKLIEHLFAGRQPKLARIERKTTLEQYLSSNQDTIDNQEEDQESQSSIKFLPDTTDILGDQDAYYLIQKLFQTSLYRSNIILIIIKVLEFLQDFWIYYQQYNQSFEIQINSRILCKSNNKESSFKKEIQLSFQIKKRISLRSL</sequence>
<keyword evidence="3" id="KW-1185">Reference proteome</keyword>
<reference evidence="2" key="1">
    <citation type="submission" date="2021-01" db="EMBL/GenBank/DDBJ databases">
        <authorList>
            <consortium name="Genoscope - CEA"/>
            <person name="William W."/>
        </authorList>
    </citation>
    <scope>NUCLEOTIDE SEQUENCE</scope>
</reference>
<accession>A0A8S1NS02</accession>
<evidence type="ECO:0000313" key="1">
    <source>
        <dbReference type="EMBL" id="CAD8092291.1"/>
    </source>
</evidence>
<dbReference type="EMBL" id="CAJJDM010000093">
    <property type="protein sequence ID" value="CAD8092293.1"/>
    <property type="molecule type" value="Genomic_DNA"/>
</dbReference>
<dbReference type="EMBL" id="CAJJDM010000093">
    <property type="protein sequence ID" value="CAD8092291.1"/>
    <property type="molecule type" value="Genomic_DNA"/>
</dbReference>
<evidence type="ECO:0000313" key="3">
    <source>
        <dbReference type="Proteomes" id="UP000688137"/>
    </source>
</evidence>
<comment type="caution">
    <text evidence="2">The sequence shown here is derived from an EMBL/GenBank/DDBJ whole genome shotgun (WGS) entry which is preliminary data.</text>
</comment>
<organism evidence="2 3">
    <name type="scientific">Paramecium primaurelia</name>
    <dbReference type="NCBI Taxonomy" id="5886"/>
    <lineage>
        <taxon>Eukaryota</taxon>
        <taxon>Sar</taxon>
        <taxon>Alveolata</taxon>
        <taxon>Ciliophora</taxon>
        <taxon>Intramacronucleata</taxon>
        <taxon>Oligohymenophorea</taxon>
        <taxon>Peniculida</taxon>
        <taxon>Parameciidae</taxon>
        <taxon>Paramecium</taxon>
    </lineage>
</organism>
<name>A0A8S1NS02_PARPR</name>
<dbReference type="Proteomes" id="UP000688137">
    <property type="component" value="Unassembled WGS sequence"/>
</dbReference>
<protein>
    <submittedName>
        <fullName evidence="2">Uncharacterized protein</fullName>
    </submittedName>
</protein>